<protein>
    <submittedName>
        <fullName evidence="1">11945_t:CDS:1</fullName>
    </submittedName>
</protein>
<dbReference type="AlphaFoldDB" id="A0A9N9JVL0"/>
<dbReference type="EMBL" id="CAJVPZ010069988">
    <property type="protein sequence ID" value="CAG8799454.1"/>
    <property type="molecule type" value="Genomic_DNA"/>
</dbReference>
<accession>A0A9N9JVL0</accession>
<dbReference type="Proteomes" id="UP000789396">
    <property type="component" value="Unassembled WGS sequence"/>
</dbReference>
<organism evidence="1 2">
    <name type="scientific">Racocetra fulgida</name>
    <dbReference type="NCBI Taxonomy" id="60492"/>
    <lineage>
        <taxon>Eukaryota</taxon>
        <taxon>Fungi</taxon>
        <taxon>Fungi incertae sedis</taxon>
        <taxon>Mucoromycota</taxon>
        <taxon>Glomeromycotina</taxon>
        <taxon>Glomeromycetes</taxon>
        <taxon>Diversisporales</taxon>
        <taxon>Gigasporaceae</taxon>
        <taxon>Racocetra</taxon>
    </lineage>
</organism>
<name>A0A9N9JVL0_9GLOM</name>
<evidence type="ECO:0000313" key="2">
    <source>
        <dbReference type="Proteomes" id="UP000789396"/>
    </source>
</evidence>
<keyword evidence="2" id="KW-1185">Reference proteome</keyword>
<feature type="non-terminal residue" evidence="1">
    <location>
        <position position="59"/>
    </location>
</feature>
<feature type="non-terminal residue" evidence="1">
    <location>
        <position position="1"/>
    </location>
</feature>
<gene>
    <name evidence="1" type="ORF">RFULGI_LOCUS17575</name>
</gene>
<dbReference type="SUPFAM" id="SSF160935">
    <property type="entry name" value="VPA0735-like"/>
    <property type="match status" value="1"/>
</dbReference>
<reference evidence="1" key="1">
    <citation type="submission" date="2021-06" db="EMBL/GenBank/DDBJ databases">
        <authorList>
            <person name="Kallberg Y."/>
            <person name="Tangrot J."/>
            <person name="Rosling A."/>
        </authorList>
    </citation>
    <scope>NUCLEOTIDE SEQUENCE</scope>
    <source>
        <strain evidence="1">IN212</strain>
    </source>
</reference>
<sequence>SHEAEDITSHEAEEIAKCAYIFGYPLVLMNITKQTMIKQTPINQFYHMREFPTDGFTDV</sequence>
<dbReference type="OrthoDB" id="2018906at2759"/>
<proteinExistence type="predicted"/>
<comment type="caution">
    <text evidence="1">The sequence shown here is derived from an EMBL/GenBank/DDBJ whole genome shotgun (WGS) entry which is preliminary data.</text>
</comment>
<evidence type="ECO:0000313" key="1">
    <source>
        <dbReference type="EMBL" id="CAG8799454.1"/>
    </source>
</evidence>